<dbReference type="InterPro" id="IPR025850">
    <property type="entry name" value="SUKH-3"/>
</dbReference>
<sequence length="81" mass="8978">MGLRRRPARRARAPARPRREDGRQAGADLSPLGMADRRNRYLAMADDGAVYMGMDTVSLWAATPDEALEKLTTPIRPEAGR</sequence>
<proteinExistence type="predicted"/>
<evidence type="ECO:0000313" key="3">
    <source>
        <dbReference type="Proteomes" id="UP001501759"/>
    </source>
</evidence>
<dbReference type="Pfam" id="PF14433">
    <property type="entry name" value="SUKH-3"/>
    <property type="match status" value="1"/>
</dbReference>
<dbReference type="RefSeq" id="WP_345656197.1">
    <property type="nucleotide sequence ID" value="NZ_BAABKB010000030.1"/>
</dbReference>
<feature type="compositionally biased region" description="Basic residues" evidence="1">
    <location>
        <begin position="1"/>
        <end position="16"/>
    </location>
</feature>
<dbReference type="Proteomes" id="UP001501759">
    <property type="component" value="Unassembled WGS sequence"/>
</dbReference>
<keyword evidence="3" id="KW-1185">Reference proteome</keyword>
<evidence type="ECO:0000256" key="1">
    <source>
        <dbReference type="SAM" id="MobiDB-lite"/>
    </source>
</evidence>
<protein>
    <submittedName>
        <fullName evidence="2">Uncharacterized protein</fullName>
    </submittedName>
</protein>
<gene>
    <name evidence="2" type="ORF">GCM10023335_63060</name>
</gene>
<comment type="caution">
    <text evidence="2">The sequence shown here is derived from an EMBL/GenBank/DDBJ whole genome shotgun (WGS) entry which is preliminary data.</text>
</comment>
<evidence type="ECO:0000313" key="2">
    <source>
        <dbReference type="EMBL" id="GAA5026862.1"/>
    </source>
</evidence>
<dbReference type="EMBL" id="BAABKB010000030">
    <property type="protein sequence ID" value="GAA5026862.1"/>
    <property type="molecule type" value="Genomic_DNA"/>
</dbReference>
<name>A0ABP9JDR5_9ACTN</name>
<feature type="region of interest" description="Disordered" evidence="1">
    <location>
        <begin position="1"/>
        <end position="32"/>
    </location>
</feature>
<reference evidence="3" key="1">
    <citation type="journal article" date="2019" name="Int. J. Syst. Evol. Microbiol.">
        <title>The Global Catalogue of Microorganisms (GCM) 10K type strain sequencing project: providing services to taxonomists for standard genome sequencing and annotation.</title>
        <authorList>
            <consortium name="The Broad Institute Genomics Platform"/>
            <consortium name="The Broad Institute Genome Sequencing Center for Infectious Disease"/>
            <person name="Wu L."/>
            <person name="Ma J."/>
        </authorList>
    </citation>
    <scope>NUCLEOTIDE SEQUENCE [LARGE SCALE GENOMIC DNA]</scope>
    <source>
        <strain evidence="3">JCM 18409</strain>
    </source>
</reference>
<accession>A0ABP9JDR5</accession>
<organism evidence="2 3">
    <name type="scientific">Streptomyces siamensis</name>
    <dbReference type="NCBI Taxonomy" id="1274986"/>
    <lineage>
        <taxon>Bacteria</taxon>
        <taxon>Bacillati</taxon>
        <taxon>Actinomycetota</taxon>
        <taxon>Actinomycetes</taxon>
        <taxon>Kitasatosporales</taxon>
        <taxon>Streptomycetaceae</taxon>
        <taxon>Streptomyces</taxon>
    </lineage>
</organism>